<dbReference type="SUPFAM" id="SSF56300">
    <property type="entry name" value="Metallo-dependent phosphatases"/>
    <property type="match status" value="1"/>
</dbReference>
<dbReference type="PANTHER" id="PTHR42850">
    <property type="entry name" value="METALLOPHOSPHOESTERASE"/>
    <property type="match status" value="1"/>
</dbReference>
<evidence type="ECO:0000313" key="3">
    <source>
        <dbReference type="EMBL" id="TQL32396.1"/>
    </source>
</evidence>
<accession>A0A542X9H8</accession>
<dbReference type="InterPro" id="IPR050126">
    <property type="entry name" value="Ap4A_hydrolase"/>
</dbReference>
<evidence type="ECO:0000259" key="2">
    <source>
        <dbReference type="Pfam" id="PF12850"/>
    </source>
</evidence>
<dbReference type="InterPro" id="IPR024654">
    <property type="entry name" value="Calcineurin-like_PHP_lpxH"/>
</dbReference>
<name>A0A542X9H8_9MICO</name>
<evidence type="ECO:0000256" key="1">
    <source>
        <dbReference type="ARBA" id="ARBA00008950"/>
    </source>
</evidence>
<comment type="caution">
    <text evidence="3">The sequence shown here is derived from an EMBL/GenBank/DDBJ whole genome shotgun (WGS) entry which is preliminary data.</text>
</comment>
<dbReference type="AlphaFoldDB" id="A0A542X9H8"/>
<dbReference type="Gene3D" id="3.60.21.10">
    <property type="match status" value="1"/>
</dbReference>
<organism evidence="3 4">
    <name type="scientific">Barrientosiimonas humi</name>
    <dbReference type="NCBI Taxonomy" id="999931"/>
    <lineage>
        <taxon>Bacteria</taxon>
        <taxon>Bacillati</taxon>
        <taxon>Actinomycetota</taxon>
        <taxon>Actinomycetes</taxon>
        <taxon>Micrococcales</taxon>
        <taxon>Dermacoccaceae</taxon>
        <taxon>Barrientosiimonas</taxon>
    </lineage>
</organism>
<keyword evidence="4" id="KW-1185">Reference proteome</keyword>
<gene>
    <name evidence="3" type="ORF">FB554_0520</name>
</gene>
<dbReference type="Pfam" id="PF12850">
    <property type="entry name" value="Metallophos_2"/>
    <property type="match status" value="1"/>
</dbReference>
<feature type="domain" description="Calcineurin-like phosphoesterase" evidence="2">
    <location>
        <begin position="4"/>
        <end position="191"/>
    </location>
</feature>
<reference evidence="3 4" key="1">
    <citation type="submission" date="2019-06" db="EMBL/GenBank/DDBJ databases">
        <title>Sequencing the genomes of 1000 actinobacteria strains.</title>
        <authorList>
            <person name="Klenk H.-P."/>
        </authorList>
    </citation>
    <scope>NUCLEOTIDE SEQUENCE [LARGE SCALE GENOMIC DNA]</scope>
    <source>
        <strain evidence="3 4">DSM 24617</strain>
    </source>
</reference>
<dbReference type="RefSeq" id="WP_236022232.1">
    <property type="nucleotide sequence ID" value="NZ_CAJTBP010000001.1"/>
</dbReference>
<dbReference type="InterPro" id="IPR011152">
    <property type="entry name" value="Pesterase_MJ0912"/>
</dbReference>
<dbReference type="Proteomes" id="UP000318336">
    <property type="component" value="Unassembled WGS sequence"/>
</dbReference>
<dbReference type="GO" id="GO:0016791">
    <property type="term" value="F:phosphatase activity"/>
    <property type="evidence" value="ECO:0007669"/>
    <property type="project" value="TreeGrafter"/>
</dbReference>
<sequence length="254" mass="27144">MTTVAVLSDIHGVRPALEAVLAEPDVVAADRVVLTGDIVSGPRPAQVMERLLGLGDRAVWVRGNADREVVETVDGKHSQHAETVWAARSLSDKHVDVLRRLPHPLTLPVGGFGEVMFCHGSPRDDDEVVLVDTRVSRWREALADVPDDVRTLVCGHTHMPFQRLVAGRLVVNPGSVGMPYGRAGAHWALLDGRAPGGVVQLRVSSYDIPAAVEEVAGCGMPGAREWAEEFLTAANSDVDALTAFGPRDGRAAHG</sequence>
<proteinExistence type="inferred from homology"/>
<dbReference type="PIRSF" id="PIRSF000883">
    <property type="entry name" value="Pesterase_MJ0912"/>
    <property type="match status" value="1"/>
</dbReference>
<evidence type="ECO:0000313" key="4">
    <source>
        <dbReference type="Proteomes" id="UP000318336"/>
    </source>
</evidence>
<dbReference type="EMBL" id="VFOK01000001">
    <property type="protein sequence ID" value="TQL32396.1"/>
    <property type="molecule type" value="Genomic_DNA"/>
</dbReference>
<dbReference type="PANTHER" id="PTHR42850:SF2">
    <property type="entry name" value="BLL5683 PROTEIN"/>
    <property type="match status" value="1"/>
</dbReference>
<protein>
    <submittedName>
        <fullName evidence="3">Putative phosphoesterase</fullName>
    </submittedName>
</protein>
<dbReference type="GO" id="GO:0005737">
    <property type="term" value="C:cytoplasm"/>
    <property type="evidence" value="ECO:0007669"/>
    <property type="project" value="TreeGrafter"/>
</dbReference>
<comment type="similarity">
    <text evidence="1">Belongs to the metallophosphoesterase superfamily. YfcE family.</text>
</comment>
<dbReference type="InterPro" id="IPR029052">
    <property type="entry name" value="Metallo-depent_PP-like"/>
</dbReference>